<feature type="compositionally biased region" description="Acidic residues" evidence="1">
    <location>
        <begin position="424"/>
        <end position="435"/>
    </location>
</feature>
<feature type="compositionally biased region" description="Acidic residues" evidence="1">
    <location>
        <begin position="752"/>
        <end position="761"/>
    </location>
</feature>
<reference evidence="2" key="2">
    <citation type="journal article" date="2022" name="Res Sq">
        <title>Comparative Genomics Reveals Insights into the Divergent Evolution of Astigmatic Mites and Household Pest Adaptations.</title>
        <authorList>
            <person name="Xiong Q."/>
            <person name="Wan A.T.-Y."/>
            <person name="Liu X.-Y."/>
            <person name="Fung C.S.-H."/>
            <person name="Xiao X."/>
            <person name="Malainual N."/>
            <person name="Hou J."/>
            <person name="Wang L."/>
            <person name="Wang M."/>
            <person name="Yang K."/>
            <person name="Cui Y."/>
            <person name="Leung E."/>
            <person name="Nong W."/>
            <person name="Shin S.-K."/>
            <person name="Au S."/>
            <person name="Jeong K.Y."/>
            <person name="Chew F.T."/>
            <person name="Hui J."/>
            <person name="Leung T.F."/>
            <person name="Tungtrongchitr A."/>
            <person name="Zhong N."/>
            <person name="Liu Z."/>
            <person name="Tsui S."/>
        </authorList>
    </citation>
    <scope>NUCLEOTIDE SEQUENCE</scope>
    <source>
        <strain evidence="2">Derf</strain>
        <tissue evidence="2">Whole organism</tissue>
    </source>
</reference>
<feature type="compositionally biased region" description="Gly residues" evidence="1">
    <location>
        <begin position="669"/>
        <end position="680"/>
    </location>
</feature>
<feature type="compositionally biased region" description="Basic and acidic residues" evidence="1">
    <location>
        <begin position="714"/>
        <end position="739"/>
    </location>
</feature>
<feature type="compositionally biased region" description="Low complexity" evidence="1">
    <location>
        <begin position="389"/>
        <end position="402"/>
    </location>
</feature>
<feature type="region of interest" description="Disordered" evidence="1">
    <location>
        <begin position="87"/>
        <end position="770"/>
    </location>
</feature>
<evidence type="ECO:0000313" key="2">
    <source>
        <dbReference type="EMBL" id="KAH9501205.1"/>
    </source>
</evidence>
<evidence type="ECO:0000313" key="3">
    <source>
        <dbReference type="Proteomes" id="UP000790347"/>
    </source>
</evidence>
<reference evidence="2" key="1">
    <citation type="submission" date="2013-05" db="EMBL/GenBank/DDBJ databases">
        <authorList>
            <person name="Yim A.K.Y."/>
            <person name="Chan T.F."/>
            <person name="Ji K.M."/>
            <person name="Liu X.Y."/>
            <person name="Zhou J.W."/>
            <person name="Li R.Q."/>
            <person name="Yang K.Y."/>
            <person name="Li J."/>
            <person name="Li M."/>
            <person name="Law P.T.W."/>
            <person name="Wu Y.L."/>
            <person name="Cai Z.L."/>
            <person name="Qin H."/>
            <person name="Bao Y."/>
            <person name="Leung R.K.K."/>
            <person name="Ng P.K.S."/>
            <person name="Zou J."/>
            <person name="Zhong X.J."/>
            <person name="Ran P.X."/>
            <person name="Zhong N.S."/>
            <person name="Liu Z.G."/>
            <person name="Tsui S.K.W."/>
        </authorList>
    </citation>
    <scope>NUCLEOTIDE SEQUENCE</scope>
    <source>
        <strain evidence="2">Derf</strain>
        <tissue evidence="2">Whole organism</tissue>
    </source>
</reference>
<feature type="region of interest" description="Disordered" evidence="1">
    <location>
        <begin position="1"/>
        <end position="57"/>
    </location>
</feature>
<dbReference type="Proteomes" id="UP000790347">
    <property type="component" value="Unassembled WGS sequence"/>
</dbReference>
<feature type="compositionally biased region" description="Polar residues" evidence="1">
    <location>
        <begin position="291"/>
        <end position="307"/>
    </location>
</feature>
<feature type="compositionally biased region" description="Low complexity" evidence="1">
    <location>
        <begin position="29"/>
        <end position="38"/>
    </location>
</feature>
<sequence>MIDSVPIRQTYDENKNPMEKFSPFDDNNDGGSSSSSSNKDVDDESNGGRIKNLPLKSRIVKKDLSRSEIQKAIQFGQPSLQKISKPIETIGERNRNVIDNSGGDGSNLMTDSMNELSQPVKRSSWMNKAQSSPIVDSDEEDDEDDVGSEVDISDNESVNKLRRFKRPLVDDKKFDMINKLDKGSIGVSGQFGETKLGDGKKPQSKVSNGGGGGGWGDSNEYDDFDESAEPAVKKPKPIENSGGGGSINFSGESDETKPGSQNQLKPKVPRDISSGGGSEESDESDEDDESTGQISKSKVSGDTIQKQPKSKVPGDFQFDESDELAEPALKKLKPIVSDGGRPMDISVESDETKTDGRKQQQFKIPGAGDSYEFDESDEKVETVGKKPKSGGPISISAESGESGEAKPDSRKQPKSKIPGAGDSYEFDESDEEDESVEKKSKPGGPISISAQPVETKPGGQKQSESKVTGGRPTSISAESGESGESVETKPDSRKQPKSKIPGAGDSYEFDESDEDESVGKKPKSGGPISISAESGESVETKPDSRKQPKSKIPGADDSYEFDESDEEDESVGKKPKSGGPISISAQPVETKPGGQKQSESKATGGGRPISISAESGESGESDEINQKQQPKSKVPVAVDDSYEFDESEEGSTGKKPKTGGQKQPESKPIGGGGAAGGGGPISIESYEDDEEEGLSKKLPKSKGSGIAVGGSTDSGEKTPESKRPGSGSDEMKSVVEKQPKSKIPGGGTFSFESDEDEDEEDGGGRPAKKA</sequence>
<protein>
    <submittedName>
        <fullName evidence="2">Uncharacterized protein</fullName>
    </submittedName>
</protein>
<feature type="compositionally biased region" description="Acidic residues" evidence="1">
    <location>
        <begin position="136"/>
        <end position="154"/>
    </location>
</feature>
<name>A0A922HPA1_DERFA</name>
<feature type="compositionally biased region" description="Low complexity" evidence="1">
    <location>
        <begin position="474"/>
        <end position="485"/>
    </location>
</feature>
<keyword evidence="3" id="KW-1185">Reference proteome</keyword>
<feature type="compositionally biased region" description="Acidic residues" evidence="1">
    <location>
        <begin position="279"/>
        <end position="290"/>
    </location>
</feature>
<dbReference type="EMBL" id="ASGP02000006">
    <property type="protein sequence ID" value="KAH9501205.1"/>
    <property type="molecule type" value="Genomic_DNA"/>
</dbReference>
<feature type="compositionally biased region" description="Acidic residues" evidence="1">
    <location>
        <begin position="507"/>
        <end position="516"/>
    </location>
</feature>
<organism evidence="2 3">
    <name type="scientific">Dermatophagoides farinae</name>
    <name type="common">American house dust mite</name>
    <dbReference type="NCBI Taxonomy" id="6954"/>
    <lineage>
        <taxon>Eukaryota</taxon>
        <taxon>Metazoa</taxon>
        <taxon>Ecdysozoa</taxon>
        <taxon>Arthropoda</taxon>
        <taxon>Chelicerata</taxon>
        <taxon>Arachnida</taxon>
        <taxon>Acari</taxon>
        <taxon>Acariformes</taxon>
        <taxon>Sarcoptiformes</taxon>
        <taxon>Astigmata</taxon>
        <taxon>Psoroptidia</taxon>
        <taxon>Analgoidea</taxon>
        <taxon>Pyroglyphidae</taxon>
        <taxon>Dermatophagoidinae</taxon>
        <taxon>Dermatophagoides</taxon>
    </lineage>
</organism>
<dbReference type="AlphaFoldDB" id="A0A922HPA1"/>
<gene>
    <name evidence="2" type="ORF">DERF_012065</name>
</gene>
<accession>A0A922HPA1</accession>
<proteinExistence type="predicted"/>
<feature type="compositionally biased region" description="Basic and acidic residues" evidence="1">
    <location>
        <begin position="167"/>
        <end position="182"/>
    </location>
</feature>
<feature type="compositionally biased region" description="Polar residues" evidence="1">
    <location>
        <begin position="107"/>
        <end position="134"/>
    </location>
</feature>
<feature type="compositionally biased region" description="Acidic residues" evidence="1">
    <location>
        <begin position="219"/>
        <end position="228"/>
    </location>
</feature>
<feature type="compositionally biased region" description="Acidic residues" evidence="1">
    <location>
        <begin position="557"/>
        <end position="569"/>
    </location>
</feature>
<comment type="caution">
    <text evidence="2">The sequence shown here is derived from an EMBL/GenBank/DDBJ whole genome shotgun (WGS) entry which is preliminary data.</text>
</comment>
<evidence type="ECO:0000256" key="1">
    <source>
        <dbReference type="SAM" id="MobiDB-lite"/>
    </source>
</evidence>
<feature type="compositionally biased region" description="Acidic residues" evidence="1">
    <location>
        <begin position="640"/>
        <end position="649"/>
    </location>
</feature>